<dbReference type="OrthoDB" id="5920167at2759"/>
<comment type="caution">
    <text evidence="1">The sequence shown here is derived from an EMBL/GenBank/DDBJ whole genome shotgun (WGS) entry which is preliminary data.</text>
</comment>
<dbReference type="Proteomes" id="UP000055048">
    <property type="component" value="Unassembled WGS sequence"/>
</dbReference>
<gene>
    <name evidence="1" type="ORF">T05_14316</name>
</gene>
<dbReference type="EMBL" id="JYDJ01000339">
    <property type="protein sequence ID" value="KRX36879.1"/>
    <property type="molecule type" value="Genomic_DNA"/>
</dbReference>
<name>A0A0V0TCZ0_9BILA</name>
<sequence length="170" mass="20080">MESCRPYARMLRRLRRRLFSLVHRPIDRRRLKLRNPAEMPRILSPLKQRNTESTRQTPFHPLLKHFRGHTVQVLGAAFLTVEYGFFNRPLNALVVKGRRYSLLGRNWFEPLDIRLVRMHNVMPNSIENLIEEYSELFSSTLDTVKGPPIQKSARRVPLALGFAYLWNWSA</sequence>
<protein>
    <submittedName>
        <fullName evidence="1">Uncharacterized protein</fullName>
    </submittedName>
</protein>
<dbReference type="STRING" id="144512.A0A0V0TCZ0"/>
<dbReference type="AlphaFoldDB" id="A0A0V0TCZ0"/>
<evidence type="ECO:0000313" key="2">
    <source>
        <dbReference type="Proteomes" id="UP000055048"/>
    </source>
</evidence>
<keyword evidence="2" id="KW-1185">Reference proteome</keyword>
<organism evidence="1 2">
    <name type="scientific">Trichinella murrelli</name>
    <dbReference type="NCBI Taxonomy" id="144512"/>
    <lineage>
        <taxon>Eukaryota</taxon>
        <taxon>Metazoa</taxon>
        <taxon>Ecdysozoa</taxon>
        <taxon>Nematoda</taxon>
        <taxon>Enoplea</taxon>
        <taxon>Dorylaimia</taxon>
        <taxon>Trichinellida</taxon>
        <taxon>Trichinellidae</taxon>
        <taxon>Trichinella</taxon>
    </lineage>
</organism>
<proteinExistence type="predicted"/>
<evidence type="ECO:0000313" key="1">
    <source>
        <dbReference type="EMBL" id="KRX36879.1"/>
    </source>
</evidence>
<reference evidence="1 2" key="1">
    <citation type="submission" date="2015-01" db="EMBL/GenBank/DDBJ databases">
        <title>Evolution of Trichinella species and genotypes.</title>
        <authorList>
            <person name="Korhonen P.K."/>
            <person name="Edoardo P."/>
            <person name="Giuseppe L.R."/>
            <person name="Gasser R.B."/>
        </authorList>
    </citation>
    <scope>NUCLEOTIDE SEQUENCE [LARGE SCALE GENOMIC DNA]</scope>
    <source>
        <strain evidence="1">ISS417</strain>
    </source>
</reference>
<accession>A0A0V0TCZ0</accession>